<dbReference type="PATRIC" id="fig|1280948.3.peg.1500"/>
<dbReference type="CDD" id="cd07473">
    <property type="entry name" value="Peptidases_S8_Subtilisin_like"/>
    <property type="match status" value="1"/>
</dbReference>
<proteinExistence type="inferred from homology"/>
<evidence type="ECO:0000256" key="3">
    <source>
        <dbReference type="ARBA" id="ARBA00022801"/>
    </source>
</evidence>
<feature type="domain" description="Peptidase S8/S53" evidence="7">
    <location>
        <begin position="18"/>
        <end position="305"/>
    </location>
</feature>
<feature type="active site" description="Charge relay system" evidence="5">
    <location>
        <position position="24"/>
    </location>
</feature>
<dbReference type="InterPro" id="IPR000209">
    <property type="entry name" value="Peptidase_S8/S53_dom"/>
</dbReference>
<evidence type="ECO:0000256" key="5">
    <source>
        <dbReference type="PROSITE-ProRule" id="PRU01240"/>
    </source>
</evidence>
<keyword evidence="3 5" id="KW-0378">Hydrolase</keyword>
<comment type="similarity">
    <text evidence="1 5 6">Belongs to the peptidase S8 family.</text>
</comment>
<feature type="active site" description="Charge relay system" evidence="5">
    <location>
        <position position="257"/>
    </location>
</feature>
<evidence type="ECO:0000313" key="8">
    <source>
        <dbReference type="EMBL" id="KCZ62068.1"/>
    </source>
</evidence>
<dbReference type="Proteomes" id="UP000024547">
    <property type="component" value="Unassembled WGS sequence"/>
</dbReference>
<dbReference type="PROSITE" id="PS51892">
    <property type="entry name" value="SUBTILASE"/>
    <property type="match status" value="1"/>
</dbReference>
<dbReference type="PROSITE" id="PS00138">
    <property type="entry name" value="SUBTILASE_SER"/>
    <property type="match status" value="1"/>
</dbReference>
<dbReference type="PROSITE" id="PS00136">
    <property type="entry name" value="SUBTILASE_ASP"/>
    <property type="match status" value="1"/>
</dbReference>
<dbReference type="SUPFAM" id="SSF52743">
    <property type="entry name" value="Subtilisin-like"/>
    <property type="match status" value="1"/>
</dbReference>
<dbReference type="GO" id="GO:0006508">
    <property type="term" value="P:proteolysis"/>
    <property type="evidence" value="ECO:0007669"/>
    <property type="project" value="UniProtKB-KW"/>
</dbReference>
<dbReference type="InterPro" id="IPR036852">
    <property type="entry name" value="Peptidase_S8/S53_dom_sf"/>
</dbReference>
<reference evidence="8 9" key="1">
    <citation type="journal article" date="2014" name="Antonie Van Leeuwenhoek">
        <title>Hyphomonas beringensis sp. nov. and Hyphomonas chukchiensis sp. nov., isolated from surface seawater of the Bering Sea and Chukchi Sea.</title>
        <authorList>
            <person name="Li C."/>
            <person name="Lai Q."/>
            <person name="Li G."/>
            <person name="Dong C."/>
            <person name="Wang J."/>
            <person name="Liao Y."/>
            <person name="Shao Z."/>
        </authorList>
    </citation>
    <scope>NUCLEOTIDE SEQUENCE [LARGE SCALE GENOMIC DNA]</scope>
    <source>
        <strain evidence="8 9">22II1-22F38</strain>
    </source>
</reference>
<evidence type="ECO:0000313" key="9">
    <source>
        <dbReference type="Proteomes" id="UP000024547"/>
    </source>
</evidence>
<dbReference type="EMBL" id="AWFH01000011">
    <property type="protein sequence ID" value="KCZ62068.1"/>
    <property type="molecule type" value="Genomic_DNA"/>
</dbReference>
<dbReference type="InterPro" id="IPR051048">
    <property type="entry name" value="Peptidase_S8/S53_subtilisin"/>
</dbReference>
<dbReference type="Pfam" id="PF00082">
    <property type="entry name" value="Peptidase_S8"/>
    <property type="match status" value="1"/>
</dbReference>
<protein>
    <recommendedName>
        <fullName evidence="7">Peptidase S8/S53 domain-containing protein</fullName>
    </recommendedName>
</protein>
<feature type="active site" description="Charge relay system" evidence="5">
    <location>
        <position position="80"/>
    </location>
</feature>
<evidence type="ECO:0000256" key="4">
    <source>
        <dbReference type="ARBA" id="ARBA00022825"/>
    </source>
</evidence>
<dbReference type="InterPro" id="IPR023828">
    <property type="entry name" value="Peptidase_S8_Ser-AS"/>
</dbReference>
<organism evidence="8 9">
    <name type="scientific">Hyphomonas atlantica</name>
    <dbReference type="NCBI Taxonomy" id="1280948"/>
    <lineage>
        <taxon>Bacteria</taxon>
        <taxon>Pseudomonadati</taxon>
        <taxon>Pseudomonadota</taxon>
        <taxon>Alphaproteobacteria</taxon>
        <taxon>Hyphomonadales</taxon>
        <taxon>Hyphomonadaceae</taxon>
        <taxon>Hyphomonas</taxon>
    </lineage>
</organism>
<dbReference type="STRING" id="1280948.HY36_16390"/>
<dbReference type="PANTHER" id="PTHR43399:SF4">
    <property type="entry name" value="CELL WALL-ASSOCIATED PROTEASE"/>
    <property type="match status" value="1"/>
</dbReference>
<evidence type="ECO:0000256" key="2">
    <source>
        <dbReference type="ARBA" id="ARBA00022670"/>
    </source>
</evidence>
<name>A0A059E352_9PROT</name>
<evidence type="ECO:0000259" key="7">
    <source>
        <dbReference type="Pfam" id="PF00082"/>
    </source>
</evidence>
<sequence>MGDPNGVWDALGETPSPVIVAMIDTGIDWNHLDLSWGSLWVNEDEVIGNGIDDDGNGYVDDQIGWDFMASTNQPWDYDGHGTFTSGLIAAEVNNGIGMTGMNPYARIMVLKAVNNFGRTRTAYVTEAIRYAVDNGARVINLSLGGPAAPELETVALEYAAEKNVLIVVAAGNEGQELADYAFVNHPAVITVAAIGENGERAPFSNWGPQISIAAPGEDILSLRARGTDTLLNLTVAYQRGSAIVGPDKRYYQATGTSFAAPLVTGAASLLWSRDPSLSAQQVRQLLLQSAQDIGAAGIDQFTGYGALDVGAALGADPNASIVADISGVRVVQGANGPAAEIIGTAESDELESYIVEIGEGEAPERWKQVAQGRTTVSKTVLATINAGEFAGASVWTLRLVVKRSGGRTQETLFRLALG</sequence>
<keyword evidence="4 5" id="KW-0720">Serine protease</keyword>
<gene>
    <name evidence="8" type="ORF">HY36_16390</name>
</gene>
<comment type="caution">
    <text evidence="8">The sequence shown here is derived from an EMBL/GenBank/DDBJ whole genome shotgun (WGS) entry which is preliminary data.</text>
</comment>
<dbReference type="GO" id="GO:0004252">
    <property type="term" value="F:serine-type endopeptidase activity"/>
    <property type="evidence" value="ECO:0007669"/>
    <property type="project" value="UniProtKB-UniRule"/>
</dbReference>
<dbReference type="PANTHER" id="PTHR43399">
    <property type="entry name" value="SUBTILISIN-RELATED"/>
    <property type="match status" value="1"/>
</dbReference>
<keyword evidence="2 5" id="KW-0645">Protease</keyword>
<dbReference type="PRINTS" id="PR00723">
    <property type="entry name" value="SUBTILISIN"/>
</dbReference>
<keyword evidence="9" id="KW-1185">Reference proteome</keyword>
<accession>A0A059E352</accession>
<dbReference type="InterPro" id="IPR015500">
    <property type="entry name" value="Peptidase_S8_subtilisin-rel"/>
</dbReference>
<evidence type="ECO:0000256" key="6">
    <source>
        <dbReference type="RuleBase" id="RU003355"/>
    </source>
</evidence>
<dbReference type="eggNOG" id="COG1404">
    <property type="taxonomic scope" value="Bacteria"/>
</dbReference>
<dbReference type="AlphaFoldDB" id="A0A059E352"/>
<evidence type="ECO:0000256" key="1">
    <source>
        <dbReference type="ARBA" id="ARBA00011073"/>
    </source>
</evidence>
<dbReference type="InterPro" id="IPR034204">
    <property type="entry name" value="PfSUB1-like_cat_dom"/>
</dbReference>
<dbReference type="Gene3D" id="3.40.50.200">
    <property type="entry name" value="Peptidase S8/S53 domain"/>
    <property type="match status" value="1"/>
</dbReference>
<dbReference type="InterPro" id="IPR023827">
    <property type="entry name" value="Peptidase_S8_Asp-AS"/>
</dbReference>